<organism evidence="2 3">
    <name type="scientific">Paraburkholderia eburnea</name>
    <dbReference type="NCBI Taxonomy" id="1189126"/>
    <lineage>
        <taxon>Bacteria</taxon>
        <taxon>Pseudomonadati</taxon>
        <taxon>Pseudomonadota</taxon>
        <taxon>Betaproteobacteria</taxon>
        <taxon>Burkholderiales</taxon>
        <taxon>Burkholderiaceae</taxon>
        <taxon>Paraburkholderia</taxon>
    </lineage>
</organism>
<dbReference type="OrthoDB" id="581532at2"/>
<dbReference type="AlphaFoldDB" id="A0A2S4MJC8"/>
<name>A0A2S4MJC8_9BURK</name>
<dbReference type="InterPro" id="IPR011037">
    <property type="entry name" value="Pyrv_Knase-like_insert_dom_sf"/>
</dbReference>
<dbReference type="PANTHER" id="PTHR14237">
    <property type="entry name" value="MOLYBDOPTERIN COFACTOR SULFURASE MOSC"/>
    <property type="match status" value="1"/>
</dbReference>
<dbReference type="PROSITE" id="PS51340">
    <property type="entry name" value="MOSC"/>
    <property type="match status" value="1"/>
</dbReference>
<evidence type="ECO:0000313" key="3">
    <source>
        <dbReference type="Proteomes" id="UP000237381"/>
    </source>
</evidence>
<dbReference type="Pfam" id="PF03476">
    <property type="entry name" value="MOSC_N"/>
    <property type="match status" value="1"/>
</dbReference>
<evidence type="ECO:0000259" key="1">
    <source>
        <dbReference type="PROSITE" id="PS51340"/>
    </source>
</evidence>
<dbReference type="RefSeq" id="WP_103703248.1">
    <property type="nucleotide sequence ID" value="NZ_PQGA01000002.1"/>
</dbReference>
<dbReference type="InterPro" id="IPR005303">
    <property type="entry name" value="MOCOS_middle"/>
</dbReference>
<keyword evidence="3" id="KW-1185">Reference proteome</keyword>
<comment type="caution">
    <text evidence="2">The sequence shown here is derived from an EMBL/GenBank/DDBJ whole genome shotgun (WGS) entry which is preliminary data.</text>
</comment>
<dbReference type="Proteomes" id="UP000237381">
    <property type="component" value="Unassembled WGS sequence"/>
</dbReference>
<sequence length="290" mass="31900">MAVIRGLFVYPVKSCGAIALDRAQLETQGLRWDRHWMVVDATGRFVSQREYAAMARIVPAFVQDGVQLVMDGIDAALVLPFQPRGNEARVSATVWKDTFDALDEGDEAAQWFTRALGVPVRLVRFAQDVTRLSSKKWTQDDDAPTQFADGFPILVTSESSLAELNERLAAKGAAPVSMSRFRPNIVVGDAGEAFDEDFIDTLSIEGDAGLDDVVLRFVKPCARCPITTIDQQTGERDAQWPTEPLDTLQTFRVDARVDGGLTFGQNAIVVSGAGRRVAVGAQAQWEYRFE</sequence>
<dbReference type="SUPFAM" id="SSF141673">
    <property type="entry name" value="MOSC N-terminal domain-like"/>
    <property type="match status" value="1"/>
</dbReference>
<accession>A0A2S4MJC8</accession>
<dbReference type="GO" id="GO:0030170">
    <property type="term" value="F:pyridoxal phosphate binding"/>
    <property type="evidence" value="ECO:0007669"/>
    <property type="project" value="InterPro"/>
</dbReference>
<protein>
    <recommendedName>
        <fullName evidence="1">MOSC domain-containing protein</fullName>
    </recommendedName>
</protein>
<dbReference type="PANTHER" id="PTHR14237:SF19">
    <property type="entry name" value="MITOCHONDRIAL AMIDOXIME REDUCING COMPONENT 1"/>
    <property type="match status" value="1"/>
</dbReference>
<feature type="domain" description="MOSC" evidence="1">
    <location>
        <begin position="120"/>
        <end position="286"/>
    </location>
</feature>
<gene>
    <name evidence="2" type="ORF">B0G62_102307</name>
</gene>
<dbReference type="GO" id="GO:0030151">
    <property type="term" value="F:molybdenum ion binding"/>
    <property type="evidence" value="ECO:0007669"/>
    <property type="project" value="InterPro"/>
</dbReference>
<dbReference type="Pfam" id="PF03473">
    <property type="entry name" value="MOSC"/>
    <property type="match status" value="1"/>
</dbReference>
<evidence type="ECO:0000313" key="2">
    <source>
        <dbReference type="EMBL" id="POR54699.1"/>
    </source>
</evidence>
<dbReference type="InterPro" id="IPR005302">
    <property type="entry name" value="MoCF_Sase_C"/>
</dbReference>
<dbReference type="SUPFAM" id="SSF50800">
    <property type="entry name" value="PK beta-barrel domain-like"/>
    <property type="match status" value="1"/>
</dbReference>
<proteinExistence type="predicted"/>
<dbReference type="GO" id="GO:0003824">
    <property type="term" value="F:catalytic activity"/>
    <property type="evidence" value="ECO:0007669"/>
    <property type="project" value="InterPro"/>
</dbReference>
<dbReference type="EMBL" id="PQGA01000002">
    <property type="protein sequence ID" value="POR54699.1"/>
    <property type="molecule type" value="Genomic_DNA"/>
</dbReference>
<reference evidence="2 3" key="1">
    <citation type="submission" date="2018-01" db="EMBL/GenBank/DDBJ databases">
        <title>Genomic Encyclopedia of Type Strains, Phase III (KMG-III): the genomes of soil and plant-associated and newly described type strains.</title>
        <authorList>
            <person name="Whitman W."/>
        </authorList>
    </citation>
    <scope>NUCLEOTIDE SEQUENCE [LARGE SCALE GENOMIC DNA]</scope>
    <source>
        <strain evidence="2 3">JCM 18070</strain>
    </source>
</reference>